<name>A0A1Y3ZKZ7_9BACT</name>
<dbReference type="AlphaFoldDB" id="A0A1Y3ZKZ7"/>
<keyword evidence="1" id="KW-0812">Transmembrane</keyword>
<feature type="transmembrane region" description="Helical" evidence="1">
    <location>
        <begin position="81"/>
        <end position="103"/>
    </location>
</feature>
<protein>
    <recommendedName>
        <fullName evidence="4">DoxX family protein</fullName>
    </recommendedName>
</protein>
<comment type="caution">
    <text evidence="2">The sequence shown here is derived from an EMBL/GenBank/DDBJ whole genome shotgun (WGS) entry which is preliminary data.</text>
</comment>
<organism evidence="2 3">
    <name type="scientific">Odoribacter splanchnicus</name>
    <dbReference type="NCBI Taxonomy" id="28118"/>
    <lineage>
        <taxon>Bacteria</taxon>
        <taxon>Pseudomonadati</taxon>
        <taxon>Bacteroidota</taxon>
        <taxon>Bacteroidia</taxon>
        <taxon>Bacteroidales</taxon>
        <taxon>Odoribacteraceae</taxon>
        <taxon>Odoribacter</taxon>
    </lineage>
</organism>
<accession>A0A1Y3ZKZ7</accession>
<evidence type="ECO:0000313" key="2">
    <source>
        <dbReference type="EMBL" id="RGY04496.1"/>
    </source>
</evidence>
<evidence type="ECO:0008006" key="4">
    <source>
        <dbReference type="Google" id="ProtNLM"/>
    </source>
</evidence>
<keyword evidence="1" id="KW-1133">Transmembrane helix</keyword>
<dbReference type="Proteomes" id="UP000284434">
    <property type="component" value="Unassembled WGS sequence"/>
</dbReference>
<feature type="transmembrane region" description="Helical" evidence="1">
    <location>
        <begin position="57"/>
        <end position="75"/>
    </location>
</feature>
<evidence type="ECO:0000256" key="1">
    <source>
        <dbReference type="SAM" id="Phobius"/>
    </source>
</evidence>
<reference evidence="2 3" key="1">
    <citation type="submission" date="2018-08" db="EMBL/GenBank/DDBJ databases">
        <title>A genome reference for cultivated species of the human gut microbiota.</title>
        <authorList>
            <person name="Zou Y."/>
            <person name="Xue W."/>
            <person name="Luo G."/>
        </authorList>
    </citation>
    <scope>NUCLEOTIDE SEQUENCE [LARGE SCALE GENOMIC DNA]</scope>
    <source>
        <strain evidence="2 3">OF03-11</strain>
    </source>
</reference>
<evidence type="ECO:0000313" key="3">
    <source>
        <dbReference type="Proteomes" id="UP000284434"/>
    </source>
</evidence>
<sequence length="114" mass="12512">MLGLAYVVYGYLHFAHTAADAAMVPQGVGRPVVWVILIGICWWAVALSFFTNILTRLSGVLASVLLFFVLFFAILPDFHGVSSWLSMASVLGLIGGSLQVAAYGEMWYRRKNRG</sequence>
<proteinExistence type="predicted"/>
<keyword evidence="1" id="KW-0472">Membrane</keyword>
<gene>
    <name evidence="2" type="ORF">DXA53_15515</name>
</gene>
<dbReference type="EMBL" id="QSCO01000024">
    <property type="protein sequence ID" value="RGY04496.1"/>
    <property type="molecule type" value="Genomic_DNA"/>
</dbReference>
<feature type="transmembrane region" description="Helical" evidence="1">
    <location>
        <begin position="31"/>
        <end position="50"/>
    </location>
</feature>